<dbReference type="EMBL" id="GGMS01009638">
    <property type="protein sequence ID" value="MBY78841.1"/>
    <property type="molecule type" value="Transcribed_RNA"/>
</dbReference>
<organism evidence="2">
    <name type="scientific">Sipha flava</name>
    <name type="common">yellow sugarcane aphid</name>
    <dbReference type="NCBI Taxonomy" id="143950"/>
    <lineage>
        <taxon>Eukaryota</taxon>
        <taxon>Metazoa</taxon>
        <taxon>Ecdysozoa</taxon>
        <taxon>Arthropoda</taxon>
        <taxon>Hexapoda</taxon>
        <taxon>Insecta</taxon>
        <taxon>Pterygota</taxon>
        <taxon>Neoptera</taxon>
        <taxon>Paraneoptera</taxon>
        <taxon>Hemiptera</taxon>
        <taxon>Sternorrhyncha</taxon>
        <taxon>Aphidomorpha</taxon>
        <taxon>Aphidoidea</taxon>
        <taxon>Aphididae</taxon>
        <taxon>Sipha</taxon>
    </lineage>
</organism>
<feature type="transmembrane region" description="Helical" evidence="1">
    <location>
        <begin position="79"/>
        <end position="100"/>
    </location>
</feature>
<evidence type="ECO:0000313" key="2">
    <source>
        <dbReference type="EMBL" id="MBY78841.1"/>
    </source>
</evidence>
<keyword evidence="1" id="KW-0812">Transmembrane</keyword>
<accession>A0A2S2QMC6</accession>
<keyword evidence="1" id="KW-0472">Membrane</keyword>
<sequence length="153" mass="17746">MFFSGRRGRHRADTPRKNIYMVSMQYGGGTAVAARRRRKPHRKRGATLPRSVTVGDRLAQKSDRHRPLSLRPVSLRRRIYMQFLLIVLLCVVVVGSTIAASTTTRYHRRRHLCNSAYRNNRTRAVVTKTLENITKTHPGVFLSYFPYFFILTL</sequence>
<protein>
    <submittedName>
        <fullName evidence="2">Uncharacterized protein</fullName>
    </submittedName>
</protein>
<keyword evidence="1" id="KW-1133">Transmembrane helix</keyword>
<name>A0A2S2QMC6_9HEMI</name>
<proteinExistence type="predicted"/>
<gene>
    <name evidence="2" type="ORF">g.50088</name>
</gene>
<evidence type="ECO:0000256" key="1">
    <source>
        <dbReference type="SAM" id="Phobius"/>
    </source>
</evidence>
<dbReference type="AlphaFoldDB" id="A0A2S2QMC6"/>
<reference evidence="2" key="1">
    <citation type="submission" date="2018-04" db="EMBL/GenBank/DDBJ databases">
        <title>Transcriptome assembly of Sipha flava.</title>
        <authorList>
            <person name="Scully E.D."/>
            <person name="Geib S.M."/>
            <person name="Palmer N.A."/>
            <person name="Koch K."/>
            <person name="Bradshaw J."/>
            <person name="Heng-Moss T."/>
            <person name="Sarath G."/>
        </authorList>
    </citation>
    <scope>NUCLEOTIDE SEQUENCE</scope>
</reference>